<proteinExistence type="predicted"/>
<keyword evidence="3" id="KW-1185">Reference proteome</keyword>
<protein>
    <submittedName>
        <fullName evidence="2">Uncharacterized protein</fullName>
    </submittedName>
</protein>
<accession>A0ABY7C6G0</accession>
<name>A0ABY7C6G0_9BASI</name>
<dbReference type="GeneID" id="77806715"/>
<feature type="region of interest" description="Disordered" evidence="1">
    <location>
        <begin position="1"/>
        <end position="50"/>
    </location>
</feature>
<evidence type="ECO:0000313" key="2">
    <source>
        <dbReference type="EMBL" id="WAQ80738.1"/>
    </source>
</evidence>
<evidence type="ECO:0000256" key="1">
    <source>
        <dbReference type="SAM" id="MobiDB-lite"/>
    </source>
</evidence>
<organism evidence="2 3">
    <name type="scientific">Puccinia triticina</name>
    <dbReference type="NCBI Taxonomy" id="208348"/>
    <lineage>
        <taxon>Eukaryota</taxon>
        <taxon>Fungi</taxon>
        <taxon>Dikarya</taxon>
        <taxon>Basidiomycota</taxon>
        <taxon>Pucciniomycotina</taxon>
        <taxon>Pucciniomycetes</taxon>
        <taxon>Pucciniales</taxon>
        <taxon>Pucciniaceae</taxon>
        <taxon>Puccinia</taxon>
    </lineage>
</organism>
<evidence type="ECO:0000313" key="3">
    <source>
        <dbReference type="Proteomes" id="UP001164743"/>
    </source>
</evidence>
<feature type="compositionally biased region" description="Polar residues" evidence="1">
    <location>
        <begin position="21"/>
        <end position="30"/>
    </location>
</feature>
<dbReference type="EMBL" id="CP110421">
    <property type="protein sequence ID" value="WAQ80738.1"/>
    <property type="molecule type" value="Genomic_DNA"/>
</dbReference>
<dbReference type="RefSeq" id="XP_053016293.1">
    <property type="nucleotide sequence ID" value="XM_053165831.1"/>
</dbReference>
<reference evidence="2" key="1">
    <citation type="submission" date="2022-10" db="EMBL/GenBank/DDBJ databases">
        <title>Puccinia triticina Genome sequencing and assembly.</title>
        <authorList>
            <person name="Li C."/>
        </authorList>
    </citation>
    <scope>NUCLEOTIDE SEQUENCE</scope>
    <source>
        <strain evidence="2">Pt15</strain>
    </source>
</reference>
<sequence length="147" mass="16285">MAPNSAARTQPNHPDEIGIDATQTQSQRPRNSGRAKTGGRTPGSQGYSNTDHIALVNAIRKQRQLTGKFKNERTANLSSIAGPKVLIWRMRVMTRGTVLVHLFEIQIQMMMVMKTSGWVLSVELGRVRAYGSGIVFQPPKRVPVYGQ</sequence>
<dbReference type="Proteomes" id="UP001164743">
    <property type="component" value="Chromosome 1A"/>
</dbReference>
<feature type="compositionally biased region" description="Polar residues" evidence="1">
    <location>
        <begin position="1"/>
        <end position="12"/>
    </location>
</feature>
<gene>
    <name evidence="2" type="ORF">PtA15_1A76</name>
</gene>